<dbReference type="GO" id="GO:0016765">
    <property type="term" value="F:transferase activity, transferring alkyl or aryl (other than methyl) groups"/>
    <property type="evidence" value="ECO:0007669"/>
    <property type="project" value="InterPro"/>
</dbReference>
<dbReference type="InterPro" id="IPR000537">
    <property type="entry name" value="UbiA_prenyltransferase"/>
</dbReference>
<comment type="subcellular location">
    <subcellularLocation>
        <location evidence="1">Membrane</location>
        <topology evidence="1">Multi-pass membrane protein</topology>
    </subcellularLocation>
</comment>
<dbReference type="STRING" id="479434.Sthe_0512"/>
<dbReference type="Pfam" id="PF01040">
    <property type="entry name" value="UbiA"/>
    <property type="match status" value="1"/>
</dbReference>
<dbReference type="eggNOG" id="COG0382">
    <property type="taxonomic scope" value="Bacteria"/>
</dbReference>
<dbReference type="NCBIfam" id="NF008977">
    <property type="entry name" value="PRK12324.1-2"/>
    <property type="match status" value="1"/>
</dbReference>
<dbReference type="Gene3D" id="1.10.357.140">
    <property type="entry name" value="UbiA prenyltransferase"/>
    <property type="match status" value="1"/>
</dbReference>
<name>D1C133_SPHTD</name>
<evidence type="ECO:0000256" key="3">
    <source>
        <dbReference type="ARBA" id="ARBA00022692"/>
    </source>
</evidence>
<keyword evidence="5 6" id="KW-0472">Membrane</keyword>
<evidence type="ECO:0000313" key="8">
    <source>
        <dbReference type="Proteomes" id="UP000002027"/>
    </source>
</evidence>
<proteinExistence type="predicted"/>
<gene>
    <name evidence="7" type="ordered locus">Sthe_0512</name>
</gene>
<dbReference type="AlphaFoldDB" id="D1C133"/>
<evidence type="ECO:0000256" key="5">
    <source>
        <dbReference type="ARBA" id="ARBA00023136"/>
    </source>
</evidence>
<reference evidence="8" key="1">
    <citation type="submission" date="2009-11" db="EMBL/GenBank/DDBJ databases">
        <title>The complete chromosome 1 of Sphaerobacter thermophilus DSM 20745.</title>
        <authorList>
            <person name="Lucas S."/>
            <person name="Copeland A."/>
            <person name="Lapidus A."/>
            <person name="Glavina del Rio T."/>
            <person name="Dalin E."/>
            <person name="Tice H."/>
            <person name="Bruce D."/>
            <person name="Goodwin L."/>
            <person name="Pitluck S."/>
            <person name="Kyrpides N."/>
            <person name="Mavromatis K."/>
            <person name="Ivanova N."/>
            <person name="Mikhailova N."/>
            <person name="LaButti K.M."/>
            <person name="Clum A."/>
            <person name="Sun H.I."/>
            <person name="Brettin T."/>
            <person name="Detter J.C."/>
            <person name="Han C."/>
            <person name="Larimer F."/>
            <person name="Land M."/>
            <person name="Hauser L."/>
            <person name="Markowitz V."/>
            <person name="Cheng J.F."/>
            <person name="Hugenholtz P."/>
            <person name="Woyke T."/>
            <person name="Wu D."/>
            <person name="Steenblock K."/>
            <person name="Schneider S."/>
            <person name="Pukall R."/>
            <person name="Goeker M."/>
            <person name="Klenk H.P."/>
            <person name="Eisen J.A."/>
        </authorList>
    </citation>
    <scope>NUCLEOTIDE SEQUENCE [LARGE SCALE GENOMIC DNA]</scope>
    <source>
        <strain evidence="8">ATCC 49802 / DSM 20745 / S 6022</strain>
    </source>
</reference>
<keyword evidence="7" id="KW-0808">Transferase</keyword>
<dbReference type="Proteomes" id="UP000002027">
    <property type="component" value="Chromosome 1"/>
</dbReference>
<feature type="transmembrane region" description="Helical" evidence="6">
    <location>
        <begin position="218"/>
        <end position="237"/>
    </location>
</feature>
<reference evidence="7 8" key="2">
    <citation type="journal article" date="2010" name="Stand. Genomic Sci.">
        <title>Complete genome sequence of Desulfohalobium retbaense type strain (HR(100)).</title>
        <authorList>
            <person name="Spring S."/>
            <person name="Nolan M."/>
            <person name="Lapidus A."/>
            <person name="Glavina Del Rio T."/>
            <person name="Copeland A."/>
            <person name="Tice H."/>
            <person name="Cheng J.F."/>
            <person name="Lucas S."/>
            <person name="Land M."/>
            <person name="Chen F."/>
            <person name="Bruce D."/>
            <person name="Goodwin L."/>
            <person name="Pitluck S."/>
            <person name="Ivanova N."/>
            <person name="Mavromatis K."/>
            <person name="Mikhailova N."/>
            <person name="Pati A."/>
            <person name="Chen A."/>
            <person name="Palaniappan K."/>
            <person name="Hauser L."/>
            <person name="Chang Y.J."/>
            <person name="Jeffries C.D."/>
            <person name="Munk C."/>
            <person name="Kiss H."/>
            <person name="Chain P."/>
            <person name="Han C."/>
            <person name="Brettin T."/>
            <person name="Detter J.C."/>
            <person name="Schuler E."/>
            <person name="Goker M."/>
            <person name="Rohde M."/>
            <person name="Bristow J."/>
            <person name="Eisen J.A."/>
            <person name="Markowitz V."/>
            <person name="Hugenholtz P."/>
            <person name="Kyrpides N.C."/>
            <person name="Klenk H.P."/>
        </authorList>
    </citation>
    <scope>NUCLEOTIDE SEQUENCE [LARGE SCALE GENOMIC DNA]</scope>
    <source>
        <strain evidence="8">ATCC 49802 / DSM 20745 / S 6022</strain>
    </source>
</reference>
<feature type="transmembrane region" description="Helical" evidence="6">
    <location>
        <begin position="53"/>
        <end position="73"/>
    </location>
</feature>
<evidence type="ECO:0000256" key="6">
    <source>
        <dbReference type="SAM" id="Phobius"/>
    </source>
</evidence>
<feature type="transmembrane region" description="Helical" evidence="6">
    <location>
        <begin position="147"/>
        <end position="169"/>
    </location>
</feature>
<feature type="transmembrane region" description="Helical" evidence="6">
    <location>
        <begin position="175"/>
        <end position="191"/>
    </location>
</feature>
<keyword evidence="3 6" id="KW-0812">Transmembrane</keyword>
<dbReference type="RefSeq" id="WP_012870997.1">
    <property type="nucleotide sequence ID" value="NC_013523.1"/>
</dbReference>
<dbReference type="CDD" id="cd13963">
    <property type="entry name" value="PT_UbiA_2"/>
    <property type="match status" value="1"/>
</dbReference>
<dbReference type="KEGG" id="sti:Sthe_0512"/>
<accession>D1C133</accession>
<feature type="transmembrane region" description="Helical" evidence="6">
    <location>
        <begin position="287"/>
        <end position="306"/>
    </location>
</feature>
<evidence type="ECO:0000256" key="1">
    <source>
        <dbReference type="ARBA" id="ARBA00004141"/>
    </source>
</evidence>
<evidence type="ECO:0000313" key="7">
    <source>
        <dbReference type="EMBL" id="ACZ37950.1"/>
    </source>
</evidence>
<protein>
    <submittedName>
        <fullName evidence="7">UbiA prenyltransferase</fullName>
    </submittedName>
</protein>
<keyword evidence="8" id="KW-1185">Reference proteome</keyword>
<feature type="transmembrane region" description="Helical" evidence="6">
    <location>
        <begin position="249"/>
        <end position="266"/>
    </location>
</feature>
<sequence length="307" mass="33540">MVRPSTPSADAMSAVASRLGALVEAMRPKQWTKNAVVFAALVFDGRLFEADKFAVVALAAFLFCLTSSAVYLFNDLLDAEADRHHPLKQKRPIASGRLSPGLAKLAIAAIALVVLPVAALITPLFAGILLIYAVLMLAYTFVLKHWVIIDVFVIAGGFVLRAAAGAVVIDVPISPWLYVCTVLLSLFIGFAKRRHELVLLDDNAAAHRKILDDYSPKLLDDLIAVVSAATIMAYSLYTFSAPNLPDNHAMMLTIPFVIYGIFRYLFLVHQKNRGGAPEQVLLDDVPLLLSIVLWGITATLILYQPWN</sequence>
<dbReference type="InParanoid" id="D1C133"/>
<dbReference type="EMBL" id="CP001823">
    <property type="protein sequence ID" value="ACZ37950.1"/>
    <property type="molecule type" value="Genomic_DNA"/>
</dbReference>
<dbReference type="GO" id="GO:0016020">
    <property type="term" value="C:membrane"/>
    <property type="evidence" value="ECO:0007669"/>
    <property type="project" value="UniProtKB-SubCell"/>
</dbReference>
<dbReference type="HOGENOM" id="CLU_029423_0_1_0"/>
<dbReference type="NCBIfam" id="NF008978">
    <property type="entry name" value="PRK12324.1-4"/>
    <property type="match status" value="1"/>
</dbReference>
<evidence type="ECO:0000256" key="2">
    <source>
        <dbReference type="ARBA" id="ARBA00022475"/>
    </source>
</evidence>
<organism evidence="7 8">
    <name type="scientific">Sphaerobacter thermophilus (strain ATCC 49802 / DSM 20745 / KCCM 41009 / NCIMB 13125 / S 6022)</name>
    <dbReference type="NCBI Taxonomy" id="479434"/>
    <lineage>
        <taxon>Bacteria</taxon>
        <taxon>Pseudomonadati</taxon>
        <taxon>Thermomicrobiota</taxon>
        <taxon>Thermomicrobia</taxon>
        <taxon>Sphaerobacterales</taxon>
        <taxon>Sphaerobacterineae</taxon>
        <taxon>Sphaerobacteraceae</taxon>
        <taxon>Sphaerobacter</taxon>
    </lineage>
</organism>
<keyword evidence="2" id="KW-1003">Cell membrane</keyword>
<keyword evidence="4 6" id="KW-1133">Transmembrane helix</keyword>
<feature type="transmembrane region" description="Helical" evidence="6">
    <location>
        <begin position="105"/>
        <end position="135"/>
    </location>
</feature>
<dbReference type="InterPro" id="IPR044878">
    <property type="entry name" value="UbiA_sf"/>
</dbReference>
<evidence type="ECO:0000256" key="4">
    <source>
        <dbReference type="ARBA" id="ARBA00022989"/>
    </source>
</evidence>